<dbReference type="RefSeq" id="WP_111606326.1">
    <property type="nucleotide sequence ID" value="NZ_BMLJ01000005.1"/>
</dbReference>
<sequence length="540" mass="58103">MKTINSTPFGLKLVALAIASSASSAYAFNIETNNSDFRASLDNTLKYSTAFRTKDASPGLTEGSAATNFNDGDNNFNKGLVSNRLDLFSELDLSYKEAGVRISGAAWYDDVYHQDTDNTSTTSNHNPASEFSDTTKKTMGGDAEILDAFLYSRFPVMDGMDGTIRVGRHSLLWGESLFFGSNGIAGGQGPVDVVKLSSVPNSTFKETMRPTGKVSIDIPISETASLGAYVGYEWEKSRFLPAGSYLSAGDTLEGEQVLAGSSSFKHTADEEGSDSGQYGLQLKWSDYDIGADFGLYAIRFDSTSPSNLYTILNASFQPSQYKWAYAKGIEAYGASMAKTVGIWSLSGEVSYRVNAPLASTSQTINANTPQYNNDGTPGYAVGETAHAQVSWLASLGPNFLSKESSFLGEVAWNTRVKTTKNENMLNPNADRSALGIRMVYSPTYRQFFDGVDLTPSIGMGHTWGKSSALGSSFGVDDGGDVNVGVTAVYLNRWKGSLNYIKYLGDEGVMNENASTGGTNATYKQSLKDRDFISASVSTTF</sequence>
<keyword evidence="2" id="KW-0732">Signal</keyword>
<organism evidence="3 4">
    <name type="scientific">Marinomonas arctica</name>
    <dbReference type="NCBI Taxonomy" id="383750"/>
    <lineage>
        <taxon>Bacteria</taxon>
        <taxon>Pseudomonadati</taxon>
        <taxon>Pseudomonadota</taxon>
        <taxon>Gammaproteobacteria</taxon>
        <taxon>Oceanospirillales</taxon>
        <taxon>Oceanospirillaceae</taxon>
        <taxon>Marinomonas</taxon>
    </lineage>
</organism>
<reference evidence="3 4" key="1">
    <citation type="submission" date="2020-09" db="EMBL/GenBank/DDBJ databases">
        <title>Complete genome sequence of an Arctic sea ice bacterium Marinomonas arctica BSI20414.</title>
        <authorList>
            <person name="Liao L."/>
            <person name="Chen B."/>
        </authorList>
    </citation>
    <scope>NUCLEOTIDE SEQUENCE [LARGE SCALE GENOMIC DNA]</scope>
    <source>
        <strain evidence="3 4">BSI20414</strain>
    </source>
</reference>
<feature type="chain" id="PRO_5028882443" evidence="2">
    <location>
        <begin position="28"/>
        <end position="540"/>
    </location>
</feature>
<name>A0A7H1J9M8_9GAMM</name>
<dbReference type="Proteomes" id="UP000516370">
    <property type="component" value="Chromosome"/>
</dbReference>
<keyword evidence="4" id="KW-1185">Reference proteome</keyword>
<evidence type="ECO:0000313" key="4">
    <source>
        <dbReference type="Proteomes" id="UP000516370"/>
    </source>
</evidence>
<dbReference type="AlphaFoldDB" id="A0A7H1J9M8"/>
<gene>
    <name evidence="3" type="ORF">IBG28_06050</name>
</gene>
<dbReference type="Pfam" id="PF06980">
    <property type="entry name" value="DUF1302"/>
    <property type="match status" value="1"/>
</dbReference>
<dbReference type="EMBL" id="CP061081">
    <property type="protein sequence ID" value="QNT07194.1"/>
    <property type="molecule type" value="Genomic_DNA"/>
</dbReference>
<evidence type="ECO:0000256" key="2">
    <source>
        <dbReference type="SAM" id="SignalP"/>
    </source>
</evidence>
<evidence type="ECO:0000313" key="3">
    <source>
        <dbReference type="EMBL" id="QNT07194.1"/>
    </source>
</evidence>
<evidence type="ECO:0000256" key="1">
    <source>
        <dbReference type="SAM" id="MobiDB-lite"/>
    </source>
</evidence>
<dbReference type="KEGG" id="mard:IBG28_06050"/>
<dbReference type="OrthoDB" id="7000272at2"/>
<accession>A0A7H1J9M8</accession>
<dbReference type="InterPro" id="IPR010727">
    <property type="entry name" value="DUF1302"/>
</dbReference>
<feature type="signal peptide" evidence="2">
    <location>
        <begin position="1"/>
        <end position="27"/>
    </location>
</feature>
<protein>
    <submittedName>
        <fullName evidence="3">DUF1302 family protein</fullName>
    </submittedName>
</protein>
<proteinExistence type="predicted"/>
<feature type="region of interest" description="Disordered" evidence="1">
    <location>
        <begin position="117"/>
        <end position="136"/>
    </location>
</feature>